<gene>
    <name evidence="2" type="ORF">U473_03880</name>
</gene>
<reference evidence="2 3" key="1">
    <citation type="submission" date="2016-02" db="EMBL/GenBank/DDBJ databases">
        <title>Draft Genome for Tepidibacillus decaturensis nov. sp. Strain Z9, an Anaerobic, Moderately Thermophilic and Heterotrophic Bacterium from Deep Subsurface of the Illinois Basin, USA.</title>
        <authorList>
            <person name="Dong Y."/>
            <person name="Chang J.Y."/>
            <person name="Sanford R."/>
            <person name="Fouke B.W."/>
        </authorList>
    </citation>
    <scope>NUCLEOTIDE SEQUENCE [LARGE SCALE GENOMIC DNA]</scope>
    <source>
        <strain evidence="2 3">Z9</strain>
    </source>
</reference>
<accession>A0A135L2K2</accession>
<dbReference type="EMBL" id="LSKU01000001">
    <property type="protein sequence ID" value="KXG43248.1"/>
    <property type="molecule type" value="Genomic_DNA"/>
</dbReference>
<keyword evidence="1" id="KW-0812">Transmembrane</keyword>
<dbReference type="GO" id="GO:0030420">
    <property type="term" value="P:establishment of competence for transformation"/>
    <property type="evidence" value="ECO:0007669"/>
    <property type="project" value="InterPro"/>
</dbReference>
<dbReference type="PIRSF" id="PIRSF021292">
    <property type="entry name" value="Competence_ComGD"/>
    <property type="match status" value="1"/>
</dbReference>
<evidence type="ECO:0000256" key="1">
    <source>
        <dbReference type="SAM" id="Phobius"/>
    </source>
</evidence>
<proteinExistence type="predicted"/>
<protein>
    <recommendedName>
        <fullName evidence="4">Prepilin-type N-terminal cleavage/methylation domain-containing protein</fullName>
    </recommendedName>
</protein>
<keyword evidence="3" id="KW-1185">Reference proteome</keyword>
<keyword evidence="1" id="KW-0472">Membrane</keyword>
<dbReference type="InterPro" id="IPR016785">
    <property type="entry name" value="ComGD"/>
</dbReference>
<dbReference type="OrthoDB" id="1653576at2"/>
<dbReference type="SUPFAM" id="SSF54523">
    <property type="entry name" value="Pili subunits"/>
    <property type="match status" value="1"/>
</dbReference>
<evidence type="ECO:0000313" key="3">
    <source>
        <dbReference type="Proteomes" id="UP000070352"/>
    </source>
</evidence>
<feature type="transmembrane region" description="Helical" evidence="1">
    <location>
        <begin position="12"/>
        <end position="31"/>
    </location>
</feature>
<dbReference type="Proteomes" id="UP000070352">
    <property type="component" value="Unassembled WGS sequence"/>
</dbReference>
<dbReference type="AlphaFoldDB" id="A0A135L2K2"/>
<evidence type="ECO:0000313" key="2">
    <source>
        <dbReference type="EMBL" id="KXG43248.1"/>
    </source>
</evidence>
<name>A0A135L2K2_9BACI</name>
<dbReference type="InterPro" id="IPR045584">
    <property type="entry name" value="Pilin-like"/>
</dbReference>
<dbReference type="STRING" id="1413211.U473_03880"/>
<sequence>MEKKFISEKGFVYFELLMTLFIVSLLFSLTIPSFQSLSSHFEIENWIEQFTADYYWAQQEAVDSDQWVEILFKPAFYSYEIRNGNGSLKKVYYDSSIKVTENLLNHRIMFNGFGQLAQQSGTITVKNAKITKKIVIQLLTGQIHVES</sequence>
<evidence type="ECO:0008006" key="4">
    <source>
        <dbReference type="Google" id="ProtNLM"/>
    </source>
</evidence>
<keyword evidence="1" id="KW-1133">Transmembrane helix</keyword>
<organism evidence="2 3">
    <name type="scientific">Tepidibacillus decaturensis</name>
    <dbReference type="NCBI Taxonomy" id="1413211"/>
    <lineage>
        <taxon>Bacteria</taxon>
        <taxon>Bacillati</taxon>
        <taxon>Bacillota</taxon>
        <taxon>Bacilli</taxon>
        <taxon>Bacillales</taxon>
        <taxon>Bacillaceae</taxon>
        <taxon>Tepidibacillus</taxon>
    </lineage>
</organism>
<comment type="caution">
    <text evidence="2">The sequence shown here is derived from an EMBL/GenBank/DDBJ whole genome shotgun (WGS) entry which is preliminary data.</text>
</comment>
<dbReference type="RefSeq" id="WP_068723520.1">
    <property type="nucleotide sequence ID" value="NZ_LSKU01000001.1"/>
</dbReference>